<name>A0ABQ2DI78_9DEIO</name>
<comment type="caution">
    <text evidence="1">The sequence shown here is derived from an EMBL/GenBank/DDBJ whole genome shotgun (WGS) entry which is preliminary data.</text>
</comment>
<keyword evidence="2" id="KW-1185">Reference proteome</keyword>
<accession>A0ABQ2DI78</accession>
<evidence type="ECO:0000313" key="2">
    <source>
        <dbReference type="Proteomes" id="UP000632222"/>
    </source>
</evidence>
<evidence type="ECO:0000313" key="1">
    <source>
        <dbReference type="EMBL" id="GGJ55700.1"/>
    </source>
</evidence>
<dbReference type="EMBL" id="BMOD01000033">
    <property type="protein sequence ID" value="GGJ55700.1"/>
    <property type="molecule type" value="Genomic_DNA"/>
</dbReference>
<protein>
    <submittedName>
        <fullName evidence="1">Uncharacterized protein</fullName>
    </submittedName>
</protein>
<dbReference type="Proteomes" id="UP000632222">
    <property type="component" value="Unassembled WGS sequence"/>
</dbReference>
<dbReference type="RefSeq" id="WP_189008033.1">
    <property type="nucleotide sequence ID" value="NZ_BMOD01000033.1"/>
</dbReference>
<proteinExistence type="predicted"/>
<gene>
    <name evidence="1" type="ORF">GCM10008938_47360</name>
</gene>
<sequence length="130" mass="14739">MERSEAEAKIKTLNDILGWDSYRCEWDGWNLTVRKYTENGTLNGNHKFQFPYEIEKFIKWTDGLPAKLAQYARTQAAPEPQEPRTEPVSCKIPKNVFDWIEEQAKNAGDTRSGKLASLLEAAYAAAKQGG</sequence>
<reference evidence="2" key="1">
    <citation type="journal article" date="2019" name="Int. J. Syst. Evol. Microbiol.">
        <title>The Global Catalogue of Microorganisms (GCM) 10K type strain sequencing project: providing services to taxonomists for standard genome sequencing and annotation.</title>
        <authorList>
            <consortium name="The Broad Institute Genomics Platform"/>
            <consortium name="The Broad Institute Genome Sequencing Center for Infectious Disease"/>
            <person name="Wu L."/>
            <person name="Ma J."/>
        </authorList>
    </citation>
    <scope>NUCLEOTIDE SEQUENCE [LARGE SCALE GENOMIC DNA]</scope>
    <source>
        <strain evidence="2">JCM 14370</strain>
    </source>
</reference>
<organism evidence="1 2">
    <name type="scientific">Deinococcus roseus</name>
    <dbReference type="NCBI Taxonomy" id="392414"/>
    <lineage>
        <taxon>Bacteria</taxon>
        <taxon>Thermotogati</taxon>
        <taxon>Deinococcota</taxon>
        <taxon>Deinococci</taxon>
        <taxon>Deinococcales</taxon>
        <taxon>Deinococcaceae</taxon>
        <taxon>Deinococcus</taxon>
    </lineage>
</organism>